<accession>A0A5B9NES5</accession>
<proteinExistence type="predicted"/>
<name>A0A5B9NES5_9CAUD</name>
<dbReference type="EMBL" id="MN062186">
    <property type="protein sequence ID" value="QEG09303.1"/>
    <property type="molecule type" value="Genomic_DNA"/>
</dbReference>
<sequence length="76" mass="8342">MIKLIPNWKHSWKFSSIWYMAGAFLLNVADFVVSNIPLGSINGIPHGKTITIILLGLAMIARIIKFKGTADASEAE</sequence>
<reference evidence="3" key="1">
    <citation type="submission" date="2019-06" db="EMBL/GenBank/DDBJ databases">
        <title>The complete genome of Stenotrophomonas phage Pokken.</title>
        <authorList>
            <person name="Hayden A."/>
            <person name="Martinez N."/>
            <person name="Moreland R."/>
            <person name="Liu M."/>
            <person name="Gonzalez C.F."/>
            <person name="Ramsey J."/>
        </authorList>
    </citation>
    <scope>NUCLEOTIDE SEQUENCE [LARGE SCALE GENOMIC DNA]</scope>
</reference>
<dbReference type="InterPro" id="IPR057700">
    <property type="entry name" value="DUF7940"/>
</dbReference>
<protein>
    <submittedName>
        <fullName evidence="2">Holin class II</fullName>
    </submittedName>
</protein>
<keyword evidence="1" id="KW-1133">Transmembrane helix</keyword>
<evidence type="ECO:0000313" key="3">
    <source>
        <dbReference type="Proteomes" id="UP000324257"/>
    </source>
</evidence>
<keyword evidence="1" id="KW-0812">Transmembrane</keyword>
<keyword evidence="1" id="KW-0472">Membrane</keyword>
<evidence type="ECO:0000256" key="1">
    <source>
        <dbReference type="SAM" id="Phobius"/>
    </source>
</evidence>
<evidence type="ECO:0000313" key="2">
    <source>
        <dbReference type="EMBL" id="QEG09303.1"/>
    </source>
</evidence>
<gene>
    <name evidence="2" type="ORF">CPT_Pokken_085</name>
</gene>
<feature type="transmembrane region" description="Helical" evidence="1">
    <location>
        <begin position="12"/>
        <end position="33"/>
    </location>
</feature>
<dbReference type="Proteomes" id="UP000324257">
    <property type="component" value="Segment"/>
</dbReference>
<organism evidence="2 3">
    <name type="scientific">Stenotrophomonas phage Pokken</name>
    <dbReference type="NCBI Taxonomy" id="2596674"/>
    <lineage>
        <taxon>Viruses</taxon>
        <taxon>Duplodnaviria</taxon>
        <taxon>Heunggongvirae</taxon>
        <taxon>Uroviricota</taxon>
        <taxon>Caudoviricetes</taxon>
        <taxon>Schitoviridae</taxon>
        <taxon>Pokkenvirus</taxon>
        <taxon>Pokkenvirus pokken</taxon>
    </lineage>
</organism>
<feature type="transmembrane region" description="Helical" evidence="1">
    <location>
        <begin position="45"/>
        <end position="64"/>
    </location>
</feature>
<dbReference type="Pfam" id="PF25612">
    <property type="entry name" value="DUF7940"/>
    <property type="match status" value="1"/>
</dbReference>
<keyword evidence="3" id="KW-1185">Reference proteome</keyword>